<sequence length="505" mass="54404">MNSLPRLSVPRLSAASLGRLAPGIAAPAYDRAGQSVGIVHLGIGAFHRAHQAVFVDDRMAAGERDWAILGASLRSPEMRDALAPQDGLYTLVERDEEGERARIVGSVSRLLVAPEAPAALLEAMSAPQVRIVSLTVTEKGYCHDPATGELREDHPDILHDLATPDLPRSAPGFLVEALARRRATGIPPFTVLCCDNLPANGRLVRRIASRLAGLRDAGLGHFVENEVAFPCTMVDRIVPATTHADRDAVDARLGLTDAWPVVTEPFRQWVIEDDFNGGRPRFEEAGAELVADAAPYETMKLRLLNGSHSSLAYLGYLAGHETVAEAIAAPGFETFIRGLMDREVTPTLRVPAQTDLAAYKAALLRRFANPALHHRTWQIAMDGSQKIPQRLLATIRARLADGAPIARLALALAAWMRFVSGIDEQGRSIDVRDPLAARLRALADAAGPLPDALVPSLLGVREIFDTDLAADPRLVGAVLEALSTLYRVGAGRAVAQFEFKPEAGR</sequence>
<dbReference type="InterPro" id="IPR023027">
    <property type="entry name" value="Mannitol_DH_CS"/>
</dbReference>
<dbReference type="Gene3D" id="1.10.1040.10">
    <property type="entry name" value="N-(1-d-carboxylethyl)-l-norvaline Dehydrogenase, domain 2"/>
    <property type="match status" value="1"/>
</dbReference>
<dbReference type="AlphaFoldDB" id="A0A5S9Q5G2"/>
<evidence type="ECO:0000259" key="3">
    <source>
        <dbReference type="Pfam" id="PF01232"/>
    </source>
</evidence>
<dbReference type="InterPro" id="IPR000669">
    <property type="entry name" value="Mannitol_DH"/>
</dbReference>
<dbReference type="Proteomes" id="UP000433050">
    <property type="component" value="Unassembled WGS sequence"/>
</dbReference>
<dbReference type="GO" id="GO:0019594">
    <property type="term" value="P:mannitol metabolic process"/>
    <property type="evidence" value="ECO:0007669"/>
    <property type="project" value="InterPro"/>
</dbReference>
<evidence type="ECO:0000259" key="4">
    <source>
        <dbReference type="Pfam" id="PF08125"/>
    </source>
</evidence>
<evidence type="ECO:0000313" key="5">
    <source>
        <dbReference type="EMBL" id="CAA0112436.1"/>
    </source>
</evidence>
<dbReference type="InterPro" id="IPR013131">
    <property type="entry name" value="Mannitol_DH_N"/>
</dbReference>
<feature type="domain" description="Mannitol dehydrogenase N-terminal" evidence="3">
    <location>
        <begin position="37"/>
        <end position="283"/>
    </location>
</feature>
<dbReference type="PANTHER" id="PTHR43362:SF1">
    <property type="entry name" value="MANNITOL DEHYDROGENASE 2-RELATED"/>
    <property type="match status" value="1"/>
</dbReference>
<protein>
    <submittedName>
        <fullName evidence="5">Mannitol 2-dehydrogenase</fullName>
        <ecNumber evidence="5">1.1.1.67</ecNumber>
    </submittedName>
</protein>
<evidence type="ECO:0000313" key="6">
    <source>
        <dbReference type="Proteomes" id="UP000433050"/>
    </source>
</evidence>
<dbReference type="EC" id="1.1.1.67" evidence="5"/>
<dbReference type="InterPro" id="IPR008927">
    <property type="entry name" value="6-PGluconate_DH-like_C_sf"/>
</dbReference>
<dbReference type="SUPFAM" id="SSF51735">
    <property type="entry name" value="NAD(P)-binding Rossmann-fold domains"/>
    <property type="match status" value="1"/>
</dbReference>
<organism evidence="5 6">
    <name type="scientific">Starkeya nomas</name>
    <dbReference type="NCBI Taxonomy" id="2666134"/>
    <lineage>
        <taxon>Bacteria</taxon>
        <taxon>Pseudomonadati</taxon>
        <taxon>Pseudomonadota</taxon>
        <taxon>Alphaproteobacteria</taxon>
        <taxon>Hyphomicrobiales</taxon>
        <taxon>Xanthobacteraceae</taxon>
        <taxon>Starkeya</taxon>
    </lineage>
</organism>
<feature type="domain" description="Mannitol dehydrogenase C-terminal" evidence="4">
    <location>
        <begin position="294"/>
        <end position="485"/>
    </location>
</feature>
<dbReference type="PANTHER" id="PTHR43362">
    <property type="entry name" value="MANNITOL DEHYDROGENASE DSF1-RELATED"/>
    <property type="match status" value="1"/>
</dbReference>
<evidence type="ECO:0000256" key="1">
    <source>
        <dbReference type="ARBA" id="ARBA00023002"/>
    </source>
</evidence>
<dbReference type="RefSeq" id="WP_159601144.1">
    <property type="nucleotide sequence ID" value="NZ_CACSAS010000001.1"/>
</dbReference>
<dbReference type="InterPro" id="IPR050988">
    <property type="entry name" value="Mannitol_DH/Oxidoreductase"/>
</dbReference>
<keyword evidence="1 5" id="KW-0560">Oxidoreductase</keyword>
<name>A0A5S9Q5G2_9HYPH</name>
<evidence type="ECO:0000256" key="2">
    <source>
        <dbReference type="ARBA" id="ARBA00023027"/>
    </source>
</evidence>
<dbReference type="InterPro" id="IPR013118">
    <property type="entry name" value="Mannitol_DH_C"/>
</dbReference>
<dbReference type="PROSITE" id="PS00974">
    <property type="entry name" value="MANNITOL_DHGENASE"/>
    <property type="match status" value="1"/>
</dbReference>
<dbReference type="InterPro" id="IPR013328">
    <property type="entry name" value="6PGD_dom2"/>
</dbReference>
<dbReference type="EMBL" id="CACSAS010000001">
    <property type="protein sequence ID" value="CAA0112436.1"/>
    <property type="molecule type" value="Genomic_DNA"/>
</dbReference>
<dbReference type="InterPro" id="IPR036291">
    <property type="entry name" value="NAD(P)-bd_dom_sf"/>
</dbReference>
<reference evidence="5 6" key="1">
    <citation type="submission" date="2019-12" db="EMBL/GenBank/DDBJ databases">
        <authorList>
            <person name="Reyes-Prieto M."/>
        </authorList>
    </citation>
    <scope>NUCLEOTIDE SEQUENCE [LARGE SCALE GENOMIC DNA]</scope>
    <source>
        <strain evidence="5">HF14-78462</strain>
    </source>
</reference>
<dbReference type="Gene3D" id="3.40.50.720">
    <property type="entry name" value="NAD(P)-binding Rossmann-like Domain"/>
    <property type="match status" value="1"/>
</dbReference>
<gene>
    <name evidence="5" type="primary">mtlK_2</name>
    <name evidence="5" type="ORF">STARVERO_04047</name>
</gene>
<accession>A0A5S9Q5G2</accession>
<proteinExistence type="predicted"/>
<keyword evidence="6" id="KW-1185">Reference proteome</keyword>
<dbReference type="Pfam" id="PF08125">
    <property type="entry name" value="Mannitol_dh_C"/>
    <property type="match status" value="1"/>
</dbReference>
<dbReference type="GO" id="GO:0050086">
    <property type="term" value="F:mannitol 2-dehydrogenase activity"/>
    <property type="evidence" value="ECO:0007669"/>
    <property type="project" value="UniProtKB-EC"/>
</dbReference>
<dbReference type="PRINTS" id="PR00084">
    <property type="entry name" value="MTLDHDRGNASE"/>
</dbReference>
<dbReference type="SUPFAM" id="SSF48179">
    <property type="entry name" value="6-phosphogluconate dehydrogenase C-terminal domain-like"/>
    <property type="match status" value="1"/>
</dbReference>
<keyword evidence="2" id="KW-0520">NAD</keyword>
<dbReference type="Pfam" id="PF01232">
    <property type="entry name" value="Mannitol_dh"/>
    <property type="match status" value="1"/>
</dbReference>